<name>A0A6J4VE74_9BACT</name>
<comment type="pathway">
    <text evidence="1">Organosulfur degradation.</text>
</comment>
<evidence type="ECO:0000313" key="6">
    <source>
        <dbReference type="EMBL" id="CAA9576869.1"/>
    </source>
</evidence>
<dbReference type="GO" id="GO:0018549">
    <property type="term" value="F:methanethiol oxidase activity"/>
    <property type="evidence" value="ECO:0007669"/>
    <property type="project" value="UniProtKB-EC"/>
</dbReference>
<reference evidence="6" key="1">
    <citation type="submission" date="2020-02" db="EMBL/GenBank/DDBJ databases">
        <authorList>
            <person name="Meier V. D."/>
        </authorList>
    </citation>
    <scope>NUCLEOTIDE SEQUENCE</scope>
    <source>
        <strain evidence="6">AVDCRST_MAG18</strain>
    </source>
</reference>
<protein>
    <recommendedName>
        <fullName evidence="4">Methanethiol oxidase</fullName>
        <ecNumber evidence="3">1.8.3.4</ecNumber>
    </recommendedName>
</protein>
<evidence type="ECO:0000256" key="4">
    <source>
        <dbReference type="ARBA" id="ARBA00015601"/>
    </source>
</evidence>
<dbReference type="PANTHER" id="PTHR23300">
    <property type="entry name" value="METHANETHIOL OXIDASE"/>
    <property type="match status" value="1"/>
</dbReference>
<dbReference type="Pfam" id="PF05694">
    <property type="entry name" value="SBP56"/>
    <property type="match status" value="1"/>
</dbReference>
<accession>A0A6J4VE74</accession>
<evidence type="ECO:0000256" key="3">
    <source>
        <dbReference type="ARBA" id="ARBA00012510"/>
    </source>
</evidence>
<dbReference type="EC" id="1.8.3.4" evidence="3"/>
<evidence type="ECO:0000256" key="5">
    <source>
        <dbReference type="ARBA" id="ARBA00047539"/>
    </source>
</evidence>
<gene>
    <name evidence="6" type="ORF">AVDCRST_MAG18-2651</name>
</gene>
<proteinExistence type="inferred from homology"/>
<dbReference type="InterPro" id="IPR008826">
    <property type="entry name" value="Se-bd"/>
</dbReference>
<comment type="similarity">
    <text evidence="2">Belongs to the selenium-binding protein family.</text>
</comment>
<evidence type="ECO:0000256" key="1">
    <source>
        <dbReference type="ARBA" id="ARBA00005177"/>
    </source>
</evidence>
<dbReference type="GO" id="GO:0008430">
    <property type="term" value="F:selenium binding"/>
    <property type="evidence" value="ECO:0007669"/>
    <property type="project" value="InterPro"/>
</dbReference>
<dbReference type="Gene3D" id="2.130.10.10">
    <property type="entry name" value="YVTN repeat-like/Quinoprotein amine dehydrogenase"/>
    <property type="match status" value="1"/>
</dbReference>
<evidence type="ECO:0000256" key="2">
    <source>
        <dbReference type="ARBA" id="ARBA00005606"/>
    </source>
</evidence>
<dbReference type="SUPFAM" id="SSF75011">
    <property type="entry name" value="3-carboxy-cis,cis-mucoante lactonizing enzyme"/>
    <property type="match status" value="1"/>
</dbReference>
<comment type="catalytic activity">
    <reaction evidence="5">
        <text>methanethiol + O2 + H2O = hydrogen sulfide + formaldehyde + H2O2 + H(+)</text>
        <dbReference type="Rhea" id="RHEA:11812"/>
        <dbReference type="ChEBI" id="CHEBI:15377"/>
        <dbReference type="ChEBI" id="CHEBI:15378"/>
        <dbReference type="ChEBI" id="CHEBI:15379"/>
        <dbReference type="ChEBI" id="CHEBI:16007"/>
        <dbReference type="ChEBI" id="CHEBI:16240"/>
        <dbReference type="ChEBI" id="CHEBI:16842"/>
        <dbReference type="ChEBI" id="CHEBI:29919"/>
        <dbReference type="EC" id="1.8.3.4"/>
    </reaction>
</comment>
<dbReference type="PANTHER" id="PTHR23300:SF0">
    <property type="entry name" value="METHANETHIOL OXIDASE"/>
    <property type="match status" value="1"/>
</dbReference>
<dbReference type="AlphaFoldDB" id="A0A6J4VE74"/>
<dbReference type="InterPro" id="IPR015943">
    <property type="entry name" value="WD40/YVTN_repeat-like_dom_sf"/>
</dbReference>
<sequence length="462" mass="50719">MADAHDAATGGHAHADACCGPGYASPAEAMQAPPETLLYTVALYDNTGIDKPGYLATIDVDPASPTHSSVIARTPVPNLGDELHHFGWNACSSCHGDAGKSRRFLVVPGTGSSRIHIIDTGDERAPTLHKVIEPEEILAKTGLTTPHTVHCLADGHVMISMLGDAEGNGPGGFLLLDEEFNVAGRWENSTGEMRFNYDFWYQPRHNVMISSEWGAPNAFKGGFDLEDVAAGKYGQQIHFWDWERREIAQTIDLGAEGLIPLEVRFHHDPTSAHGFVGAALSSNMFHYHKPNGHWRADKIIDVDSVEVAGWPFPLPGLITDLVLSLDDRFLYFSNWLHGDLRQYDVSDPANPRLTGQVWLGGLLGRTPDVARELAGGPQMLQLSLDGKRLYVTSSLYSTWDNQFYPDLAKAGSYLMRIDCDTTNGGMRVDESFFVDFGREPDGPARAHEMRYPGGDCTSDIWL</sequence>
<organism evidence="6">
    <name type="scientific">uncultured Thermomicrobiales bacterium</name>
    <dbReference type="NCBI Taxonomy" id="1645740"/>
    <lineage>
        <taxon>Bacteria</taxon>
        <taxon>Pseudomonadati</taxon>
        <taxon>Thermomicrobiota</taxon>
        <taxon>Thermomicrobia</taxon>
        <taxon>Thermomicrobiales</taxon>
        <taxon>environmental samples</taxon>
    </lineage>
</organism>
<dbReference type="EMBL" id="CADCWN010000206">
    <property type="protein sequence ID" value="CAA9576869.1"/>
    <property type="molecule type" value="Genomic_DNA"/>
</dbReference>